<evidence type="ECO:0000259" key="1">
    <source>
        <dbReference type="Pfam" id="PF18765"/>
    </source>
</evidence>
<dbReference type="PANTHER" id="PTHR43852">
    <property type="entry name" value="NUCLEOTIDYLTRANSFERASE"/>
    <property type="match status" value="1"/>
</dbReference>
<organism evidence="2 3">
    <name type="scientific">Sporomusa ovata</name>
    <dbReference type="NCBI Taxonomy" id="2378"/>
    <lineage>
        <taxon>Bacteria</taxon>
        <taxon>Bacillati</taxon>
        <taxon>Bacillota</taxon>
        <taxon>Negativicutes</taxon>
        <taxon>Selenomonadales</taxon>
        <taxon>Sporomusaceae</taxon>
        <taxon>Sporomusa</taxon>
    </lineage>
</organism>
<keyword evidence="2" id="KW-0808">Transferase</keyword>
<dbReference type="InterPro" id="IPR043519">
    <property type="entry name" value="NT_sf"/>
</dbReference>
<gene>
    <name evidence="2" type="ORF">SpAn4DRAFT_1467</name>
</gene>
<dbReference type="InterPro" id="IPR052930">
    <property type="entry name" value="TA_antitoxin_MntA"/>
</dbReference>
<evidence type="ECO:0000313" key="3">
    <source>
        <dbReference type="Proteomes" id="UP000049855"/>
    </source>
</evidence>
<dbReference type="PANTHER" id="PTHR43852:SF3">
    <property type="entry name" value="NUCLEOTIDYLTRANSFERASE"/>
    <property type="match status" value="1"/>
</dbReference>
<dbReference type="Gene3D" id="3.30.460.10">
    <property type="entry name" value="Beta Polymerase, domain 2"/>
    <property type="match status" value="1"/>
</dbReference>
<dbReference type="CDD" id="cd05403">
    <property type="entry name" value="NT_KNTase_like"/>
    <property type="match status" value="1"/>
</dbReference>
<protein>
    <submittedName>
        <fullName evidence="2">Nucleotidyltransferase</fullName>
    </submittedName>
</protein>
<dbReference type="GO" id="GO:0016740">
    <property type="term" value="F:transferase activity"/>
    <property type="evidence" value="ECO:0007669"/>
    <property type="project" value="UniProtKB-KW"/>
</dbReference>
<proteinExistence type="predicted"/>
<dbReference type="RefSeq" id="WP_021169231.1">
    <property type="nucleotide sequence ID" value="NZ_CTRP01000003.1"/>
</dbReference>
<dbReference type="SUPFAM" id="SSF81301">
    <property type="entry name" value="Nucleotidyltransferase"/>
    <property type="match status" value="1"/>
</dbReference>
<dbReference type="Pfam" id="PF18765">
    <property type="entry name" value="Polbeta"/>
    <property type="match status" value="1"/>
</dbReference>
<sequence length="95" mass="10840">MDNVLRQIKEISSRYYIQKVILFGSRARGDNSSVSDYDIAVFGKDMSERIKTGFYLEVEDIDTLKKIDIVFIDDKVSPILLEKIADEGIVVYEGT</sequence>
<reference evidence="3" key="1">
    <citation type="submission" date="2015-03" db="EMBL/GenBank/DDBJ databases">
        <authorList>
            <person name="Nijsse Bart"/>
        </authorList>
    </citation>
    <scope>NUCLEOTIDE SEQUENCE [LARGE SCALE GENOMIC DNA]</scope>
</reference>
<name>A0A0U1KSU7_9FIRM</name>
<dbReference type="InterPro" id="IPR041633">
    <property type="entry name" value="Polbeta"/>
</dbReference>
<dbReference type="AlphaFoldDB" id="A0A0U1KSU7"/>
<keyword evidence="3" id="KW-1185">Reference proteome</keyword>
<accession>A0A0U1KSU7</accession>
<feature type="domain" description="Polymerase beta nucleotidyltransferase" evidence="1">
    <location>
        <begin position="7"/>
        <end position="93"/>
    </location>
</feature>
<dbReference type="EMBL" id="CTRP01000003">
    <property type="protein sequence ID" value="CQR70498.1"/>
    <property type="molecule type" value="Genomic_DNA"/>
</dbReference>
<dbReference type="Proteomes" id="UP000049855">
    <property type="component" value="Unassembled WGS sequence"/>
</dbReference>
<evidence type="ECO:0000313" key="2">
    <source>
        <dbReference type="EMBL" id="CQR70498.1"/>
    </source>
</evidence>